<organism evidence="1 2">
    <name type="scientific">Rubus argutus</name>
    <name type="common">Southern blackberry</name>
    <dbReference type="NCBI Taxonomy" id="59490"/>
    <lineage>
        <taxon>Eukaryota</taxon>
        <taxon>Viridiplantae</taxon>
        <taxon>Streptophyta</taxon>
        <taxon>Embryophyta</taxon>
        <taxon>Tracheophyta</taxon>
        <taxon>Spermatophyta</taxon>
        <taxon>Magnoliopsida</taxon>
        <taxon>eudicotyledons</taxon>
        <taxon>Gunneridae</taxon>
        <taxon>Pentapetalae</taxon>
        <taxon>rosids</taxon>
        <taxon>fabids</taxon>
        <taxon>Rosales</taxon>
        <taxon>Rosaceae</taxon>
        <taxon>Rosoideae</taxon>
        <taxon>Rosoideae incertae sedis</taxon>
        <taxon>Rubus</taxon>
    </lineage>
</organism>
<evidence type="ECO:0000313" key="2">
    <source>
        <dbReference type="Proteomes" id="UP001457282"/>
    </source>
</evidence>
<protein>
    <submittedName>
        <fullName evidence="1">Uncharacterized protein</fullName>
    </submittedName>
</protein>
<sequence length="133" mass="13318">MIGFGMGLGASVELGSAWEQQLRRERRGLGGGSAVYGVDGWANDVVMSRCGDGEGGKGWALGAESTGSGLEVDSGAAGGCAIAIGSGGLGRAWCDLGTANRIGIDGVRGLNSLKMHLGTVDGDEMALNFGLID</sequence>
<dbReference type="EMBL" id="JBEDUW010000001">
    <property type="protein sequence ID" value="KAK9951104.1"/>
    <property type="molecule type" value="Genomic_DNA"/>
</dbReference>
<dbReference type="AlphaFoldDB" id="A0AAW1YR86"/>
<evidence type="ECO:0000313" key="1">
    <source>
        <dbReference type="EMBL" id="KAK9951104.1"/>
    </source>
</evidence>
<proteinExistence type="predicted"/>
<name>A0AAW1YR86_RUBAR</name>
<comment type="caution">
    <text evidence="1">The sequence shown here is derived from an EMBL/GenBank/DDBJ whole genome shotgun (WGS) entry which is preliminary data.</text>
</comment>
<accession>A0AAW1YR86</accession>
<dbReference type="Proteomes" id="UP001457282">
    <property type="component" value="Unassembled WGS sequence"/>
</dbReference>
<keyword evidence="2" id="KW-1185">Reference proteome</keyword>
<gene>
    <name evidence="1" type="ORF">M0R45_006564</name>
</gene>
<reference evidence="1 2" key="1">
    <citation type="journal article" date="2023" name="G3 (Bethesda)">
        <title>A chromosome-length genome assembly and annotation of blackberry (Rubus argutus, cv. 'Hillquist').</title>
        <authorList>
            <person name="Bruna T."/>
            <person name="Aryal R."/>
            <person name="Dudchenko O."/>
            <person name="Sargent D.J."/>
            <person name="Mead D."/>
            <person name="Buti M."/>
            <person name="Cavallini A."/>
            <person name="Hytonen T."/>
            <person name="Andres J."/>
            <person name="Pham M."/>
            <person name="Weisz D."/>
            <person name="Mascagni F."/>
            <person name="Usai G."/>
            <person name="Natali L."/>
            <person name="Bassil N."/>
            <person name="Fernandez G.E."/>
            <person name="Lomsadze A."/>
            <person name="Armour M."/>
            <person name="Olukolu B."/>
            <person name="Poorten T."/>
            <person name="Britton C."/>
            <person name="Davik J."/>
            <person name="Ashrafi H."/>
            <person name="Aiden E.L."/>
            <person name="Borodovsky M."/>
            <person name="Worthington M."/>
        </authorList>
    </citation>
    <scope>NUCLEOTIDE SEQUENCE [LARGE SCALE GENOMIC DNA]</scope>
    <source>
        <strain evidence="1">PI 553951</strain>
    </source>
</reference>